<keyword evidence="2" id="KW-1185">Reference proteome</keyword>
<sequence length="264" mass="29501">MHLILTLPITITGVDFYNGTPFYLLYRSAVAYEYVSFKASMLLVFFGTLNGVSVFIFPRLNIKLFSGNSLKIIIITIWMDAIGETCIETFTDCNKAFRAHSLSFSYECTPAQAASFQFHNFDTFQRLIYPIAILIGNIFLFVYVRYVRRIGATAKGSLLRRSGGEMVLLVQGILICVFTGGNGLLFFVFNFLPSLISIDPTSVVFPLLLMVTTMGLAIAQPLLNLCFNEPIQAAALRILARKFPLKKTQRVKSLSTNALTLKPM</sequence>
<evidence type="ECO:0000256" key="1">
    <source>
        <dbReference type="SAM" id="Phobius"/>
    </source>
</evidence>
<keyword evidence="1" id="KW-1133">Transmembrane helix</keyword>
<keyword evidence="1" id="KW-0472">Membrane</keyword>
<dbReference type="AlphaFoldDB" id="A0AAF3FBD7"/>
<dbReference type="Pfam" id="PF04789">
    <property type="entry name" value="DUF621"/>
    <property type="match status" value="1"/>
</dbReference>
<feature type="transmembrane region" description="Helical" evidence="1">
    <location>
        <begin position="204"/>
        <end position="227"/>
    </location>
</feature>
<dbReference type="WBParaSite" id="MBELARI_LOCUS4178">
    <property type="protein sequence ID" value="MBELARI_LOCUS4178"/>
    <property type="gene ID" value="MBELARI_LOCUS4178"/>
</dbReference>
<accession>A0AAF3FBD7</accession>
<keyword evidence="1" id="KW-0812">Transmembrane</keyword>
<evidence type="ECO:0008006" key="4">
    <source>
        <dbReference type="Google" id="ProtNLM"/>
    </source>
</evidence>
<dbReference type="InterPro" id="IPR006874">
    <property type="entry name" value="DUF621"/>
</dbReference>
<protein>
    <recommendedName>
        <fullName evidence="4">G protein-coupled receptor</fullName>
    </recommendedName>
</protein>
<dbReference type="Proteomes" id="UP000887575">
    <property type="component" value="Unassembled WGS sequence"/>
</dbReference>
<feature type="transmembrane region" description="Helical" evidence="1">
    <location>
        <begin position="167"/>
        <end position="192"/>
    </location>
</feature>
<organism evidence="2 3">
    <name type="scientific">Mesorhabditis belari</name>
    <dbReference type="NCBI Taxonomy" id="2138241"/>
    <lineage>
        <taxon>Eukaryota</taxon>
        <taxon>Metazoa</taxon>
        <taxon>Ecdysozoa</taxon>
        <taxon>Nematoda</taxon>
        <taxon>Chromadorea</taxon>
        <taxon>Rhabditida</taxon>
        <taxon>Rhabditina</taxon>
        <taxon>Rhabditomorpha</taxon>
        <taxon>Rhabditoidea</taxon>
        <taxon>Rhabditidae</taxon>
        <taxon>Mesorhabditinae</taxon>
        <taxon>Mesorhabditis</taxon>
    </lineage>
</organism>
<evidence type="ECO:0000313" key="2">
    <source>
        <dbReference type="Proteomes" id="UP000887575"/>
    </source>
</evidence>
<reference evidence="3" key="1">
    <citation type="submission" date="2024-02" db="UniProtKB">
        <authorList>
            <consortium name="WormBaseParasite"/>
        </authorList>
    </citation>
    <scope>IDENTIFICATION</scope>
</reference>
<proteinExistence type="predicted"/>
<feature type="transmembrane region" description="Helical" evidence="1">
    <location>
        <begin position="127"/>
        <end position="146"/>
    </location>
</feature>
<name>A0AAF3FBD7_9BILA</name>
<feature type="transmembrane region" description="Helical" evidence="1">
    <location>
        <begin position="40"/>
        <end position="60"/>
    </location>
</feature>
<evidence type="ECO:0000313" key="3">
    <source>
        <dbReference type="WBParaSite" id="MBELARI_LOCUS4178"/>
    </source>
</evidence>